<comment type="subunit">
    <text evidence="2">Homotetramer.</text>
</comment>
<evidence type="ECO:0000256" key="3">
    <source>
        <dbReference type="ARBA" id="ARBA00022490"/>
    </source>
</evidence>
<feature type="binding site" evidence="17">
    <location>
        <position position="460"/>
    </location>
    <ligand>
        <name>NAD(+)</name>
        <dbReference type="ChEBI" id="CHEBI:57540"/>
    </ligand>
</feature>
<comment type="caution">
    <text evidence="17">Lacks conserved residue(s) required for the propagation of feature annotation.</text>
</comment>
<evidence type="ECO:0000256" key="18">
    <source>
        <dbReference type="PIRSR" id="PIRSR600760-2"/>
    </source>
</evidence>
<keyword evidence="5 18" id="KW-0479">Metal-binding</keyword>
<evidence type="ECO:0000256" key="16">
    <source>
        <dbReference type="ARBA" id="ARBA00061470"/>
    </source>
</evidence>
<feature type="binding site" evidence="18">
    <location>
        <position position="88"/>
    </location>
    <ligand>
        <name>Mg(2+)</name>
        <dbReference type="ChEBI" id="CHEBI:18420"/>
        <label>1</label>
        <note>catalytic</note>
    </ligand>
</feature>
<dbReference type="InterPro" id="IPR017437">
    <property type="entry name" value="ATP-NAD_kinase_PpnK-typ_C"/>
</dbReference>
<feature type="binding site" evidence="17">
    <location>
        <begin position="355"/>
        <end position="356"/>
    </location>
    <ligand>
        <name>NAD(+)</name>
        <dbReference type="ChEBI" id="CHEBI:57540"/>
    </ligand>
</feature>
<feature type="binding site" evidence="18">
    <location>
        <position position="229"/>
    </location>
    <ligand>
        <name>Mg(2+)</name>
        <dbReference type="ChEBI" id="CHEBI:18420"/>
        <label>1</label>
        <note>catalytic</note>
    </ligand>
</feature>
<dbReference type="InterPro" id="IPR021175">
    <property type="entry name" value="Bifunctional_PpnK_predicted"/>
</dbReference>
<comment type="catalytic activity">
    <reaction evidence="14">
        <text>NADP(+) + H2O = phosphate + NAD(+)</text>
        <dbReference type="Rhea" id="RHEA:28050"/>
        <dbReference type="ChEBI" id="CHEBI:15377"/>
        <dbReference type="ChEBI" id="CHEBI:43474"/>
        <dbReference type="ChEBI" id="CHEBI:57540"/>
        <dbReference type="ChEBI" id="CHEBI:58349"/>
    </reaction>
    <physiologicalReaction direction="left-to-right" evidence="14">
        <dbReference type="Rhea" id="RHEA:28051"/>
    </physiologicalReaction>
</comment>
<feature type="binding site" evidence="17">
    <location>
        <position position="441"/>
    </location>
    <ligand>
        <name>NAD(+)</name>
        <dbReference type="ChEBI" id="CHEBI:57540"/>
    </ligand>
</feature>
<dbReference type="InterPro" id="IPR002504">
    <property type="entry name" value="NADK"/>
</dbReference>
<evidence type="ECO:0000256" key="17">
    <source>
        <dbReference type="HAMAP-Rule" id="MF_00361"/>
    </source>
</evidence>
<evidence type="ECO:0000256" key="6">
    <source>
        <dbReference type="ARBA" id="ARBA00022741"/>
    </source>
</evidence>
<dbReference type="FunFam" id="3.40.190.80:FF:000020">
    <property type="entry name" value="Fructose-1,6-bisphosphatase/inositol-1-monophosphatase"/>
    <property type="match status" value="1"/>
</dbReference>
<evidence type="ECO:0000256" key="7">
    <source>
        <dbReference type="ARBA" id="ARBA00022777"/>
    </source>
</evidence>
<keyword evidence="10 18" id="KW-0460">Magnesium</keyword>
<evidence type="ECO:0000313" key="20">
    <source>
        <dbReference type="Proteomes" id="UP000264208"/>
    </source>
</evidence>
<dbReference type="SUPFAM" id="SSF111331">
    <property type="entry name" value="NAD kinase/diacylglycerol kinase-like"/>
    <property type="match status" value="1"/>
</dbReference>
<dbReference type="Pfam" id="PF00459">
    <property type="entry name" value="Inositol_P"/>
    <property type="match status" value="1"/>
</dbReference>
<dbReference type="Gene3D" id="3.30.540.10">
    <property type="entry name" value="Fructose-1,6-Bisphosphatase, subunit A, domain 1"/>
    <property type="match status" value="1"/>
</dbReference>
<dbReference type="GO" id="GO:0005737">
    <property type="term" value="C:cytoplasm"/>
    <property type="evidence" value="ECO:0007669"/>
    <property type="project" value="UniProtKB-SubCell"/>
</dbReference>
<organism evidence="19 20">
    <name type="scientific">Methanococcus maripaludis KA1</name>
    <dbReference type="NCBI Taxonomy" id="637914"/>
    <lineage>
        <taxon>Archaea</taxon>
        <taxon>Methanobacteriati</taxon>
        <taxon>Methanobacteriota</taxon>
        <taxon>Methanomada group</taxon>
        <taxon>Methanococci</taxon>
        <taxon>Methanococcales</taxon>
        <taxon>Methanococcaceae</taxon>
        <taxon>Methanococcus</taxon>
    </lineage>
</organism>
<dbReference type="GO" id="GO:0046872">
    <property type="term" value="F:metal ion binding"/>
    <property type="evidence" value="ECO:0007669"/>
    <property type="project" value="UniProtKB-UniRule"/>
</dbReference>
<evidence type="ECO:0000256" key="5">
    <source>
        <dbReference type="ARBA" id="ARBA00022723"/>
    </source>
</evidence>
<evidence type="ECO:0000256" key="13">
    <source>
        <dbReference type="ARBA" id="ARBA00023268"/>
    </source>
</evidence>
<keyword evidence="11 17" id="KW-0521">NADP</keyword>
<protein>
    <recommendedName>
        <fullName evidence="17">NAD kinase</fullName>
        <ecNumber evidence="17">2.7.1.23</ecNumber>
    </recommendedName>
    <alternativeName>
        <fullName evidence="17">ATP-dependent NAD kinase</fullName>
    </alternativeName>
</protein>
<comment type="subcellular location">
    <subcellularLocation>
        <location evidence="17">Cytoplasm</location>
    </subcellularLocation>
</comment>
<dbReference type="FunFam" id="3.30.540.10:FF:000027">
    <property type="entry name" value="Fructose-1,6-bisphosphatase/inositol-1-monophosphatase"/>
    <property type="match status" value="1"/>
</dbReference>
<dbReference type="Pfam" id="PF01513">
    <property type="entry name" value="NAD_kinase"/>
    <property type="match status" value="1"/>
</dbReference>
<feature type="binding site" evidence="18">
    <location>
        <position position="85"/>
    </location>
    <ligand>
        <name>Mg(2+)</name>
        <dbReference type="ChEBI" id="CHEBI:18420"/>
        <label>1</label>
        <note>catalytic</note>
    </ligand>
</feature>
<dbReference type="Gene3D" id="2.60.200.30">
    <property type="entry name" value="Probable inorganic polyphosphate/atp-NAD kinase, domain 2"/>
    <property type="match status" value="1"/>
</dbReference>
<comment type="similarity">
    <text evidence="17">Belongs to the NAD kinase family.</text>
</comment>
<name>A0A2Z5PFF2_METMI</name>
<dbReference type="GO" id="GO:0006741">
    <property type="term" value="P:NADP+ biosynthetic process"/>
    <property type="evidence" value="ECO:0007669"/>
    <property type="project" value="UniProtKB-UniRule"/>
</dbReference>
<dbReference type="PANTHER" id="PTHR20275">
    <property type="entry name" value="NAD KINASE"/>
    <property type="match status" value="1"/>
</dbReference>
<evidence type="ECO:0000313" key="19">
    <source>
        <dbReference type="EMBL" id="BAP61830.1"/>
    </source>
</evidence>
<evidence type="ECO:0000256" key="1">
    <source>
        <dbReference type="ARBA" id="ARBA00001946"/>
    </source>
</evidence>
<dbReference type="NCBIfam" id="NF010678">
    <property type="entry name" value="PRK14076.1"/>
    <property type="match status" value="1"/>
</dbReference>
<dbReference type="EMBL" id="AP011526">
    <property type="protein sequence ID" value="BAP61830.1"/>
    <property type="molecule type" value="Genomic_DNA"/>
</dbReference>
<comment type="catalytic activity">
    <reaction evidence="17">
        <text>NAD(+) + ATP = ADP + NADP(+) + H(+)</text>
        <dbReference type="Rhea" id="RHEA:18629"/>
        <dbReference type="ChEBI" id="CHEBI:15378"/>
        <dbReference type="ChEBI" id="CHEBI:30616"/>
        <dbReference type="ChEBI" id="CHEBI:57540"/>
        <dbReference type="ChEBI" id="CHEBI:58349"/>
        <dbReference type="ChEBI" id="CHEBI:456216"/>
        <dbReference type="EC" id="2.7.1.23"/>
    </reaction>
</comment>
<evidence type="ECO:0000256" key="10">
    <source>
        <dbReference type="ARBA" id="ARBA00022842"/>
    </source>
</evidence>
<comment type="similarity">
    <text evidence="15">In the N-terminal section; belongs to the inositol monophosphatase superfamily.</text>
</comment>
<dbReference type="EC" id="2.7.1.23" evidence="17"/>
<sequence length="566" mass="62594">MDMLEMALNIAKDIEKSVKPLIGWEKSNEVVKIGADGTPTKRIDLIAENVAINSIEKVCSAILISEEIGFKKIGKNKPEYVIVLDPVDGTYNSLKDIPFYSAAVAIGRIDKFTDNLEELINNLKMKDLEVGVVRNIATGDTYYAEKGKGAHFLRKGEKKSISISNSSNLKDSSIGLFAHDISIDTLKFIKDRRFRRIRLFGSIALEMCYVAKGALDAFINVNETTRLCDIAAGYVIIKEAGGIVTDKNGQEVNLDLDVNSKVSVICSNEMLHKKLVGIFGNRWRIKPTNFGIISRIDNEESIDVADNVIKYLDSKGIKYELDSSTYDALKNRLTKKCDIISNIEEISHMISIGGDGTVLRASKMILGNEIPMVCINMGTVGFLTEFNKDEIFSAIDSIICGNYKVEKRTKLMGFAKLSDGKQHILNDSLNEVVITTKNPAKMMHFEVYIDGSLVEDVRADGIIVSTPNGSTAYSLSSGGPIIEPTVEGFVIVPICPFKLSSRPLVVNANSEIKIKLLKKSTYVVIDGNTEFEAKKGDEIILRKSESNAYFVKGDNFYNKLKKLSLM</sequence>
<dbReference type="NCBIfam" id="NF009321">
    <property type="entry name" value="PRK12676.1"/>
    <property type="match status" value="1"/>
</dbReference>
<dbReference type="PIRSF" id="PIRSF036641">
    <property type="entry name" value="Bifunctional_PpnK_predicted"/>
    <property type="match status" value="1"/>
</dbReference>
<evidence type="ECO:0000256" key="12">
    <source>
        <dbReference type="ARBA" id="ARBA00023027"/>
    </source>
</evidence>
<dbReference type="GO" id="GO:0006553">
    <property type="term" value="P:lysine metabolic process"/>
    <property type="evidence" value="ECO:0007669"/>
    <property type="project" value="InterPro"/>
</dbReference>
<dbReference type="CDD" id="cd01515">
    <property type="entry name" value="Arch_FBPase_1"/>
    <property type="match status" value="1"/>
</dbReference>
<dbReference type="KEGG" id="mmak:MMKA1_17130"/>
<dbReference type="InterPro" id="IPR000760">
    <property type="entry name" value="Inositol_monophosphatase-like"/>
</dbReference>
<evidence type="ECO:0000256" key="14">
    <source>
        <dbReference type="ARBA" id="ARBA00051470"/>
    </source>
</evidence>
<dbReference type="Gene3D" id="3.40.50.10330">
    <property type="entry name" value="Probable inorganic polyphosphate/atp-NAD kinase, domain 1"/>
    <property type="match status" value="1"/>
</dbReference>
<keyword evidence="3 17" id="KW-0963">Cytoplasm</keyword>
<accession>A0A2Z5PFF2</accession>
<keyword evidence="8" id="KW-0378">Hydrolase</keyword>
<dbReference type="GO" id="GO:0019178">
    <property type="term" value="F:NADP phosphatase activity"/>
    <property type="evidence" value="ECO:0007669"/>
    <property type="project" value="RHEA"/>
</dbReference>
<dbReference type="GeneID" id="37876083"/>
<feature type="binding site" evidence="17">
    <location>
        <begin position="471"/>
        <end position="476"/>
    </location>
    <ligand>
        <name>NAD(+)</name>
        <dbReference type="ChEBI" id="CHEBI:57540"/>
    </ligand>
</feature>
<dbReference type="GO" id="GO:0005524">
    <property type="term" value="F:ATP binding"/>
    <property type="evidence" value="ECO:0007669"/>
    <property type="project" value="UniProtKB-KW"/>
</dbReference>
<dbReference type="RefSeq" id="WP_119721248.1">
    <property type="nucleotide sequence ID" value="NZ_AP011526.1"/>
</dbReference>
<dbReference type="AlphaFoldDB" id="A0A2Z5PFF2"/>
<comment type="cofactor">
    <cofactor evidence="17">
        <name>a divalent metal cation</name>
        <dbReference type="ChEBI" id="CHEBI:60240"/>
    </cofactor>
</comment>
<comment type="function">
    <text evidence="17">Involved in the regulation of the intracellular balance of NAD and NADP, and is a key enzyme in the biosynthesis of NADP. Catalyzes specifically the phosphorylation on 2'-hydroxyl of the adenosine moiety of NAD to yield NADP.</text>
</comment>
<dbReference type="GO" id="GO:0003951">
    <property type="term" value="F:NAD+ kinase activity"/>
    <property type="evidence" value="ECO:0007669"/>
    <property type="project" value="UniProtKB-UniRule"/>
</dbReference>
<dbReference type="PANTHER" id="PTHR20275:SF43">
    <property type="entry name" value="BIFUNCTIONAL NADP PHOSPHATASE_NAD KINASE"/>
    <property type="match status" value="1"/>
</dbReference>
<feature type="binding site" evidence="17">
    <location>
        <position position="360"/>
    </location>
    <ligand>
        <name>NAD(+)</name>
        <dbReference type="ChEBI" id="CHEBI:57540"/>
    </ligand>
</feature>
<comment type="cofactor">
    <cofactor evidence="1 18">
        <name>Mg(2+)</name>
        <dbReference type="ChEBI" id="CHEBI:18420"/>
    </cofactor>
</comment>
<evidence type="ECO:0000256" key="15">
    <source>
        <dbReference type="ARBA" id="ARBA00060790"/>
    </source>
</evidence>
<dbReference type="InterPro" id="IPR016064">
    <property type="entry name" value="NAD/diacylglycerol_kinase_sf"/>
</dbReference>
<feature type="binding site" evidence="17">
    <location>
        <position position="458"/>
    </location>
    <ligand>
        <name>NAD(+)</name>
        <dbReference type="ChEBI" id="CHEBI:57540"/>
    </ligand>
</feature>
<dbReference type="PRINTS" id="PR00377">
    <property type="entry name" value="IMPHPHTASES"/>
</dbReference>
<gene>
    <name evidence="17" type="primary">nadK</name>
    <name evidence="19" type="ORF">MMKA1_17130</name>
</gene>
<keyword evidence="13" id="KW-0511">Multifunctional enzyme</keyword>
<dbReference type="SUPFAM" id="SSF56655">
    <property type="entry name" value="Carbohydrate phosphatase"/>
    <property type="match status" value="1"/>
</dbReference>
<comment type="similarity">
    <text evidence="16">In the C-terminal section; belongs to the NAD kinase family.</text>
</comment>
<keyword evidence="6 17" id="KW-0547">Nucleotide-binding</keyword>
<dbReference type="Gene3D" id="3.40.190.80">
    <property type="match status" value="1"/>
</dbReference>
<feature type="active site" description="Proton acceptor" evidence="17">
    <location>
        <position position="355"/>
    </location>
</feature>
<evidence type="ECO:0000256" key="8">
    <source>
        <dbReference type="ARBA" id="ARBA00022801"/>
    </source>
</evidence>
<feature type="binding site" evidence="17">
    <location>
        <begin position="430"/>
        <end position="431"/>
    </location>
    <ligand>
        <name>NAD(+)</name>
        <dbReference type="ChEBI" id="CHEBI:57540"/>
    </ligand>
</feature>
<dbReference type="FunFam" id="3.40.50.10330:FF:000053">
    <property type="entry name" value="NAD kinase 1"/>
    <property type="match status" value="1"/>
</dbReference>
<proteinExistence type="inferred from homology"/>
<evidence type="ECO:0000256" key="11">
    <source>
        <dbReference type="ARBA" id="ARBA00022857"/>
    </source>
</evidence>
<evidence type="ECO:0000256" key="4">
    <source>
        <dbReference type="ARBA" id="ARBA00022679"/>
    </source>
</evidence>
<keyword evidence="7 17" id="KW-0418">Kinase</keyword>
<dbReference type="GO" id="GO:0019674">
    <property type="term" value="P:NAD+ metabolic process"/>
    <property type="evidence" value="ECO:0007669"/>
    <property type="project" value="InterPro"/>
</dbReference>
<keyword evidence="12 17" id="KW-0520">NAD</keyword>
<dbReference type="InterPro" id="IPR017438">
    <property type="entry name" value="ATP-NAD_kinase_N"/>
</dbReference>
<dbReference type="Proteomes" id="UP000264208">
    <property type="component" value="Chromosome"/>
</dbReference>
<dbReference type="FunFam" id="2.60.200.30:FF:000009">
    <property type="entry name" value="Poly(P)/ATP NAD kinase"/>
    <property type="match status" value="1"/>
</dbReference>
<keyword evidence="4 17" id="KW-0808">Transferase</keyword>
<keyword evidence="9 17" id="KW-0067">ATP-binding</keyword>
<feature type="binding site" evidence="17">
    <location>
        <position position="528"/>
    </location>
    <ligand>
        <name>NAD(+)</name>
        <dbReference type="ChEBI" id="CHEBI:57540"/>
    </ligand>
</feature>
<reference evidence="19 20" key="1">
    <citation type="submission" date="2009-06" db="EMBL/GenBank/DDBJ databases">
        <title>Molecular Evidence for Microbiologically Influenced Corrosion from genome of Methanogen.</title>
        <authorList>
            <person name="Ito N."/>
            <person name="Tsurumaru H."/>
            <person name="Shimizu A."/>
            <person name="Harada T."/>
            <person name="Hosoyama A."/>
            <person name="Horikawa H."/>
            <person name="Wakai S."/>
            <person name="Sasaki K."/>
            <person name="Nishijima K."/>
            <person name="Ataku H."/>
            <person name="Yamazaki J."/>
            <person name="Mise M."/>
            <person name="Yamazaki S."/>
            <person name="Tanikawa S."/>
            <person name="Harayama S."/>
            <person name="Fujita N."/>
        </authorList>
    </citation>
    <scope>NUCLEOTIDE SEQUENCE [LARGE SCALE GENOMIC DNA]</scope>
    <source>
        <strain evidence="20">KA1 ( NBRC 102054)</strain>
    </source>
</reference>
<feature type="binding site" evidence="18">
    <location>
        <position position="66"/>
    </location>
    <ligand>
        <name>Mg(2+)</name>
        <dbReference type="ChEBI" id="CHEBI:18420"/>
        <label>1</label>
        <note>catalytic</note>
    </ligand>
</feature>
<dbReference type="HAMAP" id="MF_00361">
    <property type="entry name" value="NAD_kinase"/>
    <property type="match status" value="1"/>
</dbReference>
<dbReference type="Pfam" id="PF20143">
    <property type="entry name" value="NAD_kinase_C"/>
    <property type="match status" value="1"/>
</dbReference>
<evidence type="ECO:0000256" key="9">
    <source>
        <dbReference type="ARBA" id="ARBA00022840"/>
    </source>
</evidence>
<evidence type="ECO:0000256" key="2">
    <source>
        <dbReference type="ARBA" id="ARBA00011881"/>
    </source>
</evidence>